<dbReference type="GO" id="GO:0005615">
    <property type="term" value="C:extracellular space"/>
    <property type="evidence" value="ECO:0007669"/>
    <property type="project" value="TreeGrafter"/>
</dbReference>
<evidence type="ECO:0000313" key="7">
    <source>
        <dbReference type="EMBL" id="EAT41279.1"/>
    </source>
</evidence>
<evidence type="ECO:0000256" key="5">
    <source>
        <dbReference type="SAM" id="SignalP"/>
    </source>
</evidence>
<evidence type="ECO:0000256" key="3">
    <source>
        <dbReference type="ARBA" id="ARBA00022525"/>
    </source>
</evidence>
<dbReference type="Gene3D" id="3.40.50.1820">
    <property type="entry name" value="alpha/beta hydrolase"/>
    <property type="match status" value="1"/>
</dbReference>
<dbReference type="KEGG" id="aag:5568697"/>
<dbReference type="GO" id="GO:0016298">
    <property type="term" value="F:lipase activity"/>
    <property type="evidence" value="ECO:0007669"/>
    <property type="project" value="InterPro"/>
</dbReference>
<evidence type="ECO:0000259" key="6">
    <source>
        <dbReference type="Pfam" id="PF00151"/>
    </source>
</evidence>
<organism evidence="7 8">
    <name type="scientific">Aedes aegypti</name>
    <name type="common">Yellowfever mosquito</name>
    <name type="synonym">Culex aegypti</name>
    <dbReference type="NCBI Taxonomy" id="7159"/>
    <lineage>
        <taxon>Eukaryota</taxon>
        <taxon>Metazoa</taxon>
        <taxon>Ecdysozoa</taxon>
        <taxon>Arthropoda</taxon>
        <taxon>Hexapoda</taxon>
        <taxon>Insecta</taxon>
        <taxon>Pterygota</taxon>
        <taxon>Neoptera</taxon>
        <taxon>Endopterygota</taxon>
        <taxon>Diptera</taxon>
        <taxon>Nematocera</taxon>
        <taxon>Culicoidea</taxon>
        <taxon>Culicidae</taxon>
        <taxon>Culicinae</taxon>
        <taxon>Aedini</taxon>
        <taxon>Aedes</taxon>
        <taxon>Stegomyia</taxon>
    </lineage>
</organism>
<dbReference type="CDD" id="cd00707">
    <property type="entry name" value="Pancreat_lipase_like"/>
    <property type="match status" value="1"/>
</dbReference>
<keyword evidence="5" id="KW-0732">Signal</keyword>
<feature type="domain" description="Lipase" evidence="6">
    <location>
        <begin position="60"/>
        <end position="335"/>
    </location>
</feature>
<comment type="similarity">
    <text evidence="2 4">Belongs to the AB hydrolase superfamily. Lipase family.</text>
</comment>
<dbReference type="Proteomes" id="UP000682892">
    <property type="component" value="Chromosome 3"/>
</dbReference>
<dbReference type="OrthoDB" id="199913at2759"/>
<dbReference type="OMA" id="HNAYMVE"/>
<evidence type="ECO:0000313" key="8">
    <source>
        <dbReference type="Proteomes" id="UP000682892"/>
    </source>
</evidence>
<gene>
    <name evidence="7" type="ORF">AaeL_AAEL007068</name>
</gene>
<dbReference type="InterPro" id="IPR033906">
    <property type="entry name" value="Lipase_N"/>
</dbReference>
<keyword evidence="3" id="KW-0964">Secreted</keyword>
<dbReference type="FunFam" id="3.40.50.1820:FF:000076">
    <property type="entry name" value="phospholipase A1"/>
    <property type="match status" value="1"/>
</dbReference>
<name>A0A1S4FFE2_AEDAE</name>
<dbReference type="PRINTS" id="PR00825">
    <property type="entry name" value="DOLALLERGEN"/>
</dbReference>
<comment type="subcellular location">
    <subcellularLocation>
        <location evidence="1">Secreted</location>
    </subcellularLocation>
</comment>
<feature type="chain" id="PRO_5036481466" evidence="5">
    <location>
        <begin position="21"/>
        <end position="340"/>
    </location>
</feature>
<dbReference type="Pfam" id="PF00151">
    <property type="entry name" value="Lipase"/>
    <property type="match status" value="1"/>
</dbReference>
<dbReference type="InterPro" id="IPR029058">
    <property type="entry name" value="AB_hydrolase_fold"/>
</dbReference>
<reference evidence="7" key="1">
    <citation type="submission" date="2005-10" db="EMBL/GenBank/DDBJ databases">
        <authorList>
            <person name="Loftus B.J."/>
            <person name="Nene V.M."/>
            <person name="Hannick L.I."/>
            <person name="Bidwell S."/>
            <person name="Haas B."/>
            <person name="Amedeo P."/>
            <person name="Orvis J."/>
            <person name="Wortman J.R."/>
            <person name="White O.R."/>
            <person name="Salzberg S."/>
            <person name="Shumway M."/>
            <person name="Koo H."/>
            <person name="Zhao Y."/>
            <person name="Holmes M."/>
            <person name="Miller J."/>
            <person name="Schatz M."/>
            <person name="Pop M."/>
            <person name="Pai G."/>
            <person name="Utterback T."/>
            <person name="Rogers Y.-H."/>
            <person name="Kravitz S."/>
            <person name="Fraser C.M."/>
        </authorList>
    </citation>
    <scope>NUCLEOTIDE SEQUENCE</scope>
    <source>
        <strain evidence="7">Liverpool</strain>
    </source>
</reference>
<reference evidence="7" key="2">
    <citation type="journal article" date="2007" name="Science">
        <title>Genome sequence of Aedes aegypti, a major arbovirus vector.</title>
        <authorList>
            <person name="Nene V."/>
            <person name="Wortman J.R."/>
            <person name="Lawson D."/>
            <person name="Haas B."/>
            <person name="Kodira C."/>
            <person name="Tu Z.J."/>
            <person name="Loftus B."/>
            <person name="Xi Z."/>
            <person name="Megy K."/>
            <person name="Grabherr M."/>
            <person name="Ren Q."/>
            <person name="Zdobnov E.M."/>
            <person name="Lobo N.F."/>
            <person name="Campbell K.S."/>
            <person name="Brown S.E."/>
            <person name="Bonaldo M.F."/>
            <person name="Zhu J."/>
            <person name="Sinkins S.P."/>
            <person name="Hogenkamp D.G."/>
            <person name="Amedeo P."/>
            <person name="Arensburger P."/>
            <person name="Atkinson P.W."/>
            <person name="Bidwell S."/>
            <person name="Biedler J."/>
            <person name="Birney E."/>
            <person name="Bruggner R.V."/>
            <person name="Costas J."/>
            <person name="Coy M.R."/>
            <person name="Crabtree J."/>
            <person name="Crawford M."/>
            <person name="Debruyn B."/>
            <person name="Decaprio D."/>
            <person name="Eiglmeier K."/>
            <person name="Eisenstadt E."/>
            <person name="El-Dorry H."/>
            <person name="Gelbart W.M."/>
            <person name="Gomes S.L."/>
            <person name="Hammond M."/>
            <person name="Hannick L.I."/>
            <person name="Hogan J.R."/>
            <person name="Holmes M.H."/>
            <person name="Jaffe D."/>
            <person name="Johnston J.S."/>
            <person name="Kennedy R.C."/>
            <person name="Koo H."/>
            <person name="Kravitz S."/>
            <person name="Kriventseva E.V."/>
            <person name="Kulp D."/>
            <person name="Labutti K."/>
            <person name="Lee E."/>
            <person name="Li S."/>
            <person name="Lovin D.D."/>
            <person name="Mao C."/>
            <person name="Mauceli E."/>
            <person name="Menck C.F."/>
            <person name="Miller J.R."/>
            <person name="Montgomery P."/>
            <person name="Mori A."/>
            <person name="Nascimento A.L."/>
            <person name="Naveira H.F."/>
            <person name="Nusbaum C."/>
            <person name="O'leary S."/>
            <person name="Orvis J."/>
            <person name="Pertea M."/>
            <person name="Quesneville H."/>
            <person name="Reidenbach K.R."/>
            <person name="Rogers Y.H."/>
            <person name="Roth C.W."/>
            <person name="Schneider J.R."/>
            <person name="Schatz M."/>
            <person name="Shumway M."/>
            <person name="Stanke M."/>
            <person name="Stinson E.O."/>
            <person name="Tubio J.M."/>
            <person name="Vanzee J.P."/>
            <person name="Verjovski-Almeida S."/>
            <person name="Werner D."/>
            <person name="White O."/>
            <person name="Wyder S."/>
            <person name="Zeng Q."/>
            <person name="Zhao Q."/>
            <person name="Zhao Y."/>
            <person name="Hill C.A."/>
            <person name="Raikhel A.S."/>
            <person name="Soares M.B."/>
            <person name="Knudson D.L."/>
            <person name="Lee N.H."/>
            <person name="Galagan J."/>
            <person name="Salzberg S.L."/>
            <person name="Paulsen I.T."/>
            <person name="Dimopoulos G."/>
            <person name="Collins F.H."/>
            <person name="Birren B."/>
            <person name="Fraser-Liggett C.M."/>
            <person name="Severson D.W."/>
        </authorList>
    </citation>
    <scope>NUCLEOTIDE SEQUENCE [LARGE SCALE GENOMIC DNA]</scope>
    <source>
        <strain evidence="7">Liverpool</strain>
    </source>
</reference>
<dbReference type="HOGENOM" id="CLU_027171_2_0_1"/>
<reference evidence="7" key="3">
    <citation type="submission" date="2012-09" db="EMBL/GenBank/DDBJ databases">
        <authorList>
            <consortium name="VectorBase"/>
        </authorList>
    </citation>
    <scope>NUCLEOTIDE SEQUENCE</scope>
    <source>
        <strain evidence="7">Liverpool</strain>
    </source>
</reference>
<evidence type="ECO:0000256" key="4">
    <source>
        <dbReference type="RuleBase" id="RU004262"/>
    </source>
</evidence>
<protein>
    <submittedName>
        <fullName evidence="7">AAEL007068-PA</fullName>
    </submittedName>
</protein>
<dbReference type="SUPFAM" id="SSF53474">
    <property type="entry name" value="alpha/beta-Hydrolases"/>
    <property type="match status" value="1"/>
</dbReference>
<proteinExistence type="inferred from homology"/>
<evidence type="ECO:0000256" key="2">
    <source>
        <dbReference type="ARBA" id="ARBA00010701"/>
    </source>
</evidence>
<feature type="signal peptide" evidence="5">
    <location>
        <begin position="1"/>
        <end position="20"/>
    </location>
</feature>
<dbReference type="PANTHER" id="PTHR11610:SF150">
    <property type="entry name" value="FI01825P-RELATED"/>
    <property type="match status" value="1"/>
</dbReference>
<evidence type="ECO:0000256" key="1">
    <source>
        <dbReference type="ARBA" id="ARBA00004613"/>
    </source>
</evidence>
<dbReference type="EMBL" id="CH477418">
    <property type="protein sequence ID" value="EAT41279.1"/>
    <property type="molecule type" value="Genomic_DNA"/>
</dbReference>
<dbReference type="AlphaFoldDB" id="A0A1S4FFE2"/>
<dbReference type="PANTHER" id="PTHR11610">
    <property type="entry name" value="LIPASE"/>
    <property type="match status" value="1"/>
</dbReference>
<dbReference type="InterPro" id="IPR013818">
    <property type="entry name" value="Lipase"/>
</dbReference>
<dbReference type="InterPro" id="IPR002334">
    <property type="entry name" value="Allerg_PlipaseA1"/>
</dbReference>
<accession>A0A1S4FFE2</accession>
<dbReference type="InterPro" id="IPR000734">
    <property type="entry name" value="TAG_lipase"/>
</dbReference>
<dbReference type="GO" id="GO:0016042">
    <property type="term" value="P:lipid catabolic process"/>
    <property type="evidence" value="ECO:0007669"/>
    <property type="project" value="TreeGrafter"/>
</dbReference>
<dbReference type="PRINTS" id="PR00821">
    <property type="entry name" value="TAGLIPASE"/>
</dbReference>
<sequence>MIGVVIFLVALRSAGLTALAENHDDHAWQVTYDDGGHLHMISRDPYAANLFDQPAPKFDPEYDTRFYLYTPTNPEMPHQIWNNYENSVIYSAFNASYPTRFVIHGWGGDINSPINRRIRTELFSVGKFNIIFVDWSNGNDVFYPNSRRLVYPVGIATSNLIDFLVRVKYLRRQDVVVIGHSLGAHAAGNVGKGQGGRLPVIIGLDPALPFFAMDSVDRIKDTDAEYVEVIHTNGGVLGFMEPLGDADFYPNWGRIQPGCGVDIDGGCAHGRAVDLYVESISSRVGFVGRQCSSFQDIRNGICTDTGFSASMGGEPTNRGSRVQGIFYFPTANGRPFVNEC</sequence>
<dbReference type="GO" id="GO:0017171">
    <property type="term" value="F:serine hydrolase activity"/>
    <property type="evidence" value="ECO:0007669"/>
    <property type="project" value="TreeGrafter"/>
</dbReference>